<dbReference type="OrthoDB" id="2194912at2"/>
<dbReference type="RefSeq" id="WP_090775340.1">
    <property type="nucleotide sequence ID" value="NZ_FMYM01000004.1"/>
</dbReference>
<dbReference type="Pfam" id="PF02517">
    <property type="entry name" value="Rce1-like"/>
    <property type="match status" value="1"/>
</dbReference>
<dbReference type="GO" id="GO:0080120">
    <property type="term" value="P:CAAX-box protein maturation"/>
    <property type="evidence" value="ECO:0007669"/>
    <property type="project" value="UniProtKB-ARBA"/>
</dbReference>
<proteinExistence type="predicted"/>
<feature type="transmembrane region" description="Helical" evidence="1">
    <location>
        <begin position="80"/>
        <end position="104"/>
    </location>
</feature>
<dbReference type="EMBL" id="FMYM01000004">
    <property type="protein sequence ID" value="SDB99085.1"/>
    <property type="molecule type" value="Genomic_DNA"/>
</dbReference>
<feature type="domain" description="CAAX prenyl protease 2/Lysostaphin resistance protein A-like" evidence="2">
    <location>
        <begin position="123"/>
        <end position="210"/>
    </location>
</feature>
<reference evidence="4" key="1">
    <citation type="submission" date="2016-09" db="EMBL/GenBank/DDBJ databases">
        <authorList>
            <person name="Varghese N."/>
            <person name="Submissions S."/>
        </authorList>
    </citation>
    <scope>NUCLEOTIDE SEQUENCE [LARGE SCALE GENOMIC DNA]</scope>
    <source>
        <strain evidence="4">25nlg</strain>
    </source>
</reference>
<dbReference type="Proteomes" id="UP000242662">
    <property type="component" value="Unassembled WGS sequence"/>
</dbReference>
<dbReference type="GO" id="GO:0004175">
    <property type="term" value="F:endopeptidase activity"/>
    <property type="evidence" value="ECO:0007669"/>
    <property type="project" value="UniProtKB-ARBA"/>
</dbReference>
<keyword evidence="1" id="KW-0812">Transmembrane</keyword>
<evidence type="ECO:0000259" key="2">
    <source>
        <dbReference type="Pfam" id="PF02517"/>
    </source>
</evidence>
<keyword evidence="1" id="KW-0472">Membrane</keyword>
<dbReference type="STRING" id="1464122.SAMN05421737_104228"/>
<evidence type="ECO:0000313" key="3">
    <source>
        <dbReference type="EMBL" id="SDB99085.1"/>
    </source>
</evidence>
<feature type="transmembrane region" description="Helical" evidence="1">
    <location>
        <begin position="5"/>
        <end position="24"/>
    </location>
</feature>
<dbReference type="InterPro" id="IPR003675">
    <property type="entry name" value="Rce1/LyrA-like_dom"/>
</dbReference>
<protein>
    <recommendedName>
        <fullName evidence="2">CAAX prenyl protease 2/Lysostaphin resistance protein A-like domain-containing protein</fullName>
    </recommendedName>
</protein>
<keyword evidence="1" id="KW-1133">Transmembrane helix</keyword>
<dbReference type="PANTHER" id="PTHR36435">
    <property type="entry name" value="SLR1288 PROTEIN"/>
    <property type="match status" value="1"/>
</dbReference>
<dbReference type="AlphaFoldDB" id="A0A1G6HZ29"/>
<dbReference type="InterPro" id="IPR052710">
    <property type="entry name" value="CAAX_protease"/>
</dbReference>
<dbReference type="PANTHER" id="PTHR36435:SF6">
    <property type="entry name" value="ABORTIVE INFECTION PROTEIN"/>
    <property type="match status" value="1"/>
</dbReference>
<feature type="transmembrane region" description="Helical" evidence="1">
    <location>
        <begin position="155"/>
        <end position="172"/>
    </location>
</feature>
<evidence type="ECO:0000256" key="1">
    <source>
        <dbReference type="SAM" id="Phobius"/>
    </source>
</evidence>
<sequence length="244" mass="27254">MTKRYFLIVLTYIVMQTGFMFVVARSLSHFFDIADGSVLLGLTAVISFSIGLLVMLLLLRKDSARGGDLPGEKSTIGSTIGWSALGVVIVFVAQMTAGLIETYIFGIEPGSKNTAELVSYARDFWAMILVIAVLGPIIEEIVFRKAIFGWLYVRTNFFIAALASSLVFAVVHMDFEHMLLYTTMGFTFAFLYTHTKRLIVPIIAHVSLNSFVILTQVIFYDQIVEYLERHGQTIPLIFPFLLGV</sequence>
<gene>
    <name evidence="3" type="ORF">SAMN05421737_104228</name>
</gene>
<feature type="transmembrane region" description="Helical" evidence="1">
    <location>
        <begin position="202"/>
        <end position="220"/>
    </location>
</feature>
<accession>A0A1G6HZ29</accession>
<keyword evidence="4" id="KW-1185">Reference proteome</keyword>
<feature type="transmembrane region" description="Helical" evidence="1">
    <location>
        <begin position="36"/>
        <end position="59"/>
    </location>
</feature>
<name>A0A1G6HZ29_9BACI</name>
<feature type="transmembrane region" description="Helical" evidence="1">
    <location>
        <begin position="124"/>
        <end position="143"/>
    </location>
</feature>
<evidence type="ECO:0000313" key="4">
    <source>
        <dbReference type="Proteomes" id="UP000242662"/>
    </source>
</evidence>
<organism evidence="3 4">
    <name type="scientific">Shouchella lonarensis</name>
    <dbReference type="NCBI Taxonomy" id="1464122"/>
    <lineage>
        <taxon>Bacteria</taxon>
        <taxon>Bacillati</taxon>
        <taxon>Bacillota</taxon>
        <taxon>Bacilli</taxon>
        <taxon>Bacillales</taxon>
        <taxon>Bacillaceae</taxon>
        <taxon>Shouchella</taxon>
    </lineage>
</organism>